<dbReference type="Gramene" id="PGSC0003DMT400036488">
    <property type="protein sequence ID" value="PGSC0003DMT400036488"/>
    <property type="gene ID" value="PGSC0003DMG400014056"/>
</dbReference>
<proteinExistence type="predicted"/>
<evidence type="ECO:0000313" key="3">
    <source>
        <dbReference type="Proteomes" id="UP000011115"/>
    </source>
</evidence>
<keyword evidence="3" id="KW-1185">Reference proteome</keyword>
<sequence length="133" mass="15347">MLLLAGEEKRRRSCIIFRCCSLLTRVCQWKMLPALAAAWWLFGGAGGARCWLFSPVAAAFARNSRRLELSSSLAASPSCWWELRQWLLLLLADGFRRWEALELAIFACYLLSLCSCCLLLDKRGEERERKMRR</sequence>
<keyword evidence="1" id="KW-0472">Membrane</keyword>
<accession>M1B3Q3</accession>
<organism evidence="2 3">
    <name type="scientific">Solanum tuberosum</name>
    <name type="common">Potato</name>
    <dbReference type="NCBI Taxonomy" id="4113"/>
    <lineage>
        <taxon>Eukaryota</taxon>
        <taxon>Viridiplantae</taxon>
        <taxon>Streptophyta</taxon>
        <taxon>Embryophyta</taxon>
        <taxon>Tracheophyta</taxon>
        <taxon>Spermatophyta</taxon>
        <taxon>Magnoliopsida</taxon>
        <taxon>eudicotyledons</taxon>
        <taxon>Gunneridae</taxon>
        <taxon>Pentapetalae</taxon>
        <taxon>asterids</taxon>
        <taxon>lamiids</taxon>
        <taxon>Solanales</taxon>
        <taxon>Solanaceae</taxon>
        <taxon>Solanoideae</taxon>
        <taxon>Solaneae</taxon>
        <taxon>Solanum</taxon>
    </lineage>
</organism>
<protein>
    <submittedName>
        <fullName evidence="2">Uncharacterized protein</fullName>
    </submittedName>
</protein>
<dbReference type="Proteomes" id="UP000011115">
    <property type="component" value="Unassembled WGS sequence"/>
</dbReference>
<dbReference type="InParanoid" id="M1B3Q3"/>
<reference evidence="3" key="1">
    <citation type="journal article" date="2011" name="Nature">
        <title>Genome sequence and analysis of the tuber crop potato.</title>
        <authorList>
            <consortium name="The Potato Genome Sequencing Consortium"/>
        </authorList>
    </citation>
    <scope>NUCLEOTIDE SEQUENCE [LARGE SCALE GENOMIC DNA]</scope>
    <source>
        <strain evidence="3">cv. DM1-3 516 R44</strain>
    </source>
</reference>
<dbReference type="HOGENOM" id="CLU_1910366_0_0_1"/>
<dbReference type="PaxDb" id="4113-PGSC0003DMT400036488"/>
<keyword evidence="1" id="KW-0812">Transmembrane</keyword>
<evidence type="ECO:0000313" key="2">
    <source>
        <dbReference type="EnsemblPlants" id="PGSC0003DMT400036488"/>
    </source>
</evidence>
<name>M1B3Q3_SOLTU</name>
<keyword evidence="1" id="KW-1133">Transmembrane helix</keyword>
<reference evidence="2" key="2">
    <citation type="submission" date="2015-06" db="UniProtKB">
        <authorList>
            <consortium name="EnsemblPlants"/>
        </authorList>
    </citation>
    <scope>IDENTIFICATION</scope>
    <source>
        <strain evidence="2">DM1-3 516 R44</strain>
    </source>
</reference>
<dbReference type="EnsemblPlants" id="PGSC0003DMT400036488">
    <property type="protein sequence ID" value="PGSC0003DMT400036488"/>
    <property type="gene ID" value="PGSC0003DMG400014056"/>
</dbReference>
<evidence type="ECO:0000256" key="1">
    <source>
        <dbReference type="SAM" id="Phobius"/>
    </source>
</evidence>
<dbReference type="AlphaFoldDB" id="M1B3Q3"/>
<feature type="transmembrane region" description="Helical" evidence="1">
    <location>
        <begin position="103"/>
        <end position="121"/>
    </location>
</feature>